<dbReference type="Proteomes" id="UP001044222">
    <property type="component" value="Chromosome 7"/>
</dbReference>
<name>A0A9D3RVW0_ANGAN</name>
<evidence type="ECO:0000313" key="3">
    <source>
        <dbReference type="Proteomes" id="UP001044222"/>
    </source>
</evidence>
<reference evidence="2" key="1">
    <citation type="submission" date="2021-01" db="EMBL/GenBank/DDBJ databases">
        <title>A chromosome-scale assembly of European eel, Anguilla anguilla.</title>
        <authorList>
            <person name="Henkel C."/>
            <person name="Jong-Raadsen S.A."/>
            <person name="Dufour S."/>
            <person name="Weltzien F.-A."/>
            <person name="Palstra A.P."/>
            <person name="Pelster B."/>
            <person name="Spaink H.P."/>
            <person name="Van Den Thillart G.E."/>
            <person name="Jansen H."/>
            <person name="Zahm M."/>
            <person name="Klopp C."/>
            <person name="Cedric C."/>
            <person name="Louis A."/>
            <person name="Berthelot C."/>
            <person name="Parey E."/>
            <person name="Roest Crollius H."/>
            <person name="Montfort J."/>
            <person name="Robinson-Rechavi M."/>
            <person name="Bucao C."/>
            <person name="Bouchez O."/>
            <person name="Gislard M."/>
            <person name="Lluch J."/>
            <person name="Milhes M."/>
            <person name="Lampietro C."/>
            <person name="Lopez Roques C."/>
            <person name="Donnadieu C."/>
            <person name="Braasch I."/>
            <person name="Desvignes T."/>
            <person name="Postlethwait J."/>
            <person name="Bobe J."/>
            <person name="Guiguen Y."/>
            <person name="Dirks R."/>
        </authorList>
    </citation>
    <scope>NUCLEOTIDE SEQUENCE</scope>
    <source>
        <strain evidence="2">Tag_6206</strain>
        <tissue evidence="2">Liver</tissue>
    </source>
</reference>
<organism evidence="2 3">
    <name type="scientific">Anguilla anguilla</name>
    <name type="common">European freshwater eel</name>
    <name type="synonym">Muraena anguilla</name>
    <dbReference type="NCBI Taxonomy" id="7936"/>
    <lineage>
        <taxon>Eukaryota</taxon>
        <taxon>Metazoa</taxon>
        <taxon>Chordata</taxon>
        <taxon>Craniata</taxon>
        <taxon>Vertebrata</taxon>
        <taxon>Euteleostomi</taxon>
        <taxon>Actinopterygii</taxon>
        <taxon>Neopterygii</taxon>
        <taxon>Teleostei</taxon>
        <taxon>Anguilliformes</taxon>
        <taxon>Anguillidae</taxon>
        <taxon>Anguilla</taxon>
    </lineage>
</organism>
<dbReference type="EMBL" id="JAFIRN010000007">
    <property type="protein sequence ID" value="KAG5844995.1"/>
    <property type="molecule type" value="Genomic_DNA"/>
</dbReference>
<gene>
    <name evidence="2" type="ORF">ANANG_G00134070</name>
</gene>
<feature type="non-terminal residue" evidence="2">
    <location>
        <position position="164"/>
    </location>
</feature>
<accession>A0A9D3RVW0</accession>
<protein>
    <submittedName>
        <fullName evidence="2">Uncharacterized protein</fullName>
    </submittedName>
</protein>
<comment type="caution">
    <text evidence="2">The sequence shown here is derived from an EMBL/GenBank/DDBJ whole genome shotgun (WGS) entry which is preliminary data.</text>
</comment>
<dbReference type="AlphaFoldDB" id="A0A9D3RVW0"/>
<evidence type="ECO:0000313" key="2">
    <source>
        <dbReference type="EMBL" id="KAG5844995.1"/>
    </source>
</evidence>
<evidence type="ECO:0000256" key="1">
    <source>
        <dbReference type="SAM" id="MobiDB-lite"/>
    </source>
</evidence>
<sequence>TASHQNGAEVSVRTDQRGQRCLTSPSCVAGRSATRSPTTGEKRLAVSVCERTAACLCSPLSSSTRSPAGSGCSPWCVRADPGQRSCSSGRRFRDSDRRRGPRRACTRPLLLLDRLGQPGPDGGDGAQQLADDLRAGGGLSLRTRLAVRELSSVSKNCTLKKRVC</sequence>
<feature type="region of interest" description="Disordered" evidence="1">
    <location>
        <begin position="81"/>
        <end position="103"/>
    </location>
</feature>
<keyword evidence="3" id="KW-1185">Reference proteome</keyword>
<proteinExistence type="predicted"/>